<gene>
    <name evidence="2" type="ORF">DS742_01565</name>
    <name evidence="1" type="ORF">LAD12857_00400</name>
</gene>
<name>A0A3E2NI63_9FIRM</name>
<evidence type="ECO:0000313" key="2">
    <source>
        <dbReference type="EMBL" id="RFZ80689.1"/>
    </source>
</evidence>
<dbReference type="EMBL" id="BRPJ01000001">
    <property type="protein sequence ID" value="GLB28117.1"/>
    <property type="molecule type" value="Genomic_DNA"/>
</dbReference>
<reference evidence="2 3" key="1">
    <citation type="submission" date="2018-07" db="EMBL/GenBank/DDBJ databases">
        <title>New species, Clostridium PI-S10-A1B.</title>
        <authorList>
            <person name="Krishna G."/>
            <person name="Summeta K."/>
            <person name="Shikha S."/>
            <person name="Prabhu P.B."/>
            <person name="Suresh K."/>
        </authorList>
    </citation>
    <scope>NUCLEOTIDE SEQUENCE [LARGE SCALE GENOMIC DNA]</scope>
    <source>
        <strain evidence="2 3">PI-S10-A1B</strain>
    </source>
</reference>
<dbReference type="OrthoDB" id="1926900at2"/>
<comment type="caution">
    <text evidence="2">The sequence shown here is derived from an EMBL/GenBank/DDBJ whole genome shotgun (WGS) entry which is preliminary data.</text>
</comment>
<proteinExistence type="predicted"/>
<evidence type="ECO:0000313" key="4">
    <source>
        <dbReference type="Proteomes" id="UP001419084"/>
    </source>
</evidence>
<dbReference type="EMBL" id="QOHO01000006">
    <property type="protein sequence ID" value="RFZ80689.1"/>
    <property type="molecule type" value="Genomic_DNA"/>
</dbReference>
<evidence type="ECO:0000313" key="1">
    <source>
        <dbReference type="EMBL" id="GLB28117.1"/>
    </source>
</evidence>
<dbReference type="Proteomes" id="UP001419084">
    <property type="component" value="Unassembled WGS sequence"/>
</dbReference>
<accession>A0A3E2NI63</accession>
<organism evidence="2 3">
    <name type="scientific">Lacrimispora amygdalina</name>
    <dbReference type="NCBI Taxonomy" id="253257"/>
    <lineage>
        <taxon>Bacteria</taxon>
        <taxon>Bacillati</taxon>
        <taxon>Bacillota</taxon>
        <taxon>Clostridia</taxon>
        <taxon>Lachnospirales</taxon>
        <taxon>Lachnospiraceae</taxon>
        <taxon>Lacrimispora</taxon>
    </lineage>
</organism>
<dbReference type="AlphaFoldDB" id="A0A3E2NI63"/>
<keyword evidence="4" id="KW-1185">Reference proteome</keyword>
<sequence length="82" mass="9583">MIELGGTNIKRKKISKPYSIPGASEVDERGYKQKLAADERALRTIYQAFTSYGTFCFNPYEFPLFPPMNLFDIEWEPKKRDK</sequence>
<evidence type="ECO:0000313" key="3">
    <source>
        <dbReference type="Proteomes" id="UP000260680"/>
    </source>
</evidence>
<reference evidence="1 4" key="2">
    <citation type="journal article" date="2024" name="Int. J. Syst. Evol. Microbiol.">
        <title>Lacrimispora brassicae sp. nov. isolated from fermented cabbage, and proposal of Clostridium indicum Gundawar et al. 2019 and Clostridium methoxybenzovorans Mechichi et al. 1999 as heterotypic synonyms of Lacrimispora amygdalina (Parshina et al. 2003) Haas and Blanchard 2020 and Lacrimispora indolis (McClung and McCoy 1957) Haas and Blanchard 2020, respectively.</title>
        <authorList>
            <person name="Kobayashi H."/>
            <person name="Tanizawa Y."/>
            <person name="Sakamoto M."/>
            <person name="Ohkuma M."/>
            <person name="Tohno M."/>
        </authorList>
    </citation>
    <scope>NUCLEOTIDE SEQUENCE [LARGE SCALE GENOMIC DNA]</scope>
    <source>
        <strain evidence="1 4">DSM 12857</strain>
    </source>
</reference>
<protein>
    <submittedName>
        <fullName evidence="2">Uncharacterized protein</fullName>
    </submittedName>
</protein>
<dbReference type="Proteomes" id="UP000260680">
    <property type="component" value="Unassembled WGS sequence"/>
</dbReference>